<keyword evidence="4" id="KW-0813">Transport</keyword>
<feature type="transmembrane region" description="Helical" evidence="10">
    <location>
        <begin position="63"/>
        <end position="85"/>
    </location>
</feature>
<evidence type="ECO:0000256" key="8">
    <source>
        <dbReference type="ARBA" id="ARBA00022989"/>
    </source>
</evidence>
<evidence type="ECO:0000313" key="13">
    <source>
        <dbReference type="EMBL" id="TBW21459.1"/>
    </source>
</evidence>
<sequence>MSTTVTSQIRSGGGQDPKTQPVPSQKNVRKQRTLPKWFNLVAGAIAIGISATFLVFGQAEPDYVGAGLVAAFIFLVVAGIAGYIVEGRRYGNDRIATNVIVGAFVMAVIPLVSLLYTVIVHGWEKLSSEGYLTATTFGSSDPSAIVGAGHAIVGTLLITGVTALISIPFGVLTAVYLVEYGRGTFARVITFLVDVMTGIPSIVAGLFAAAMIPMINMQLFGSTQFKSGFMGSVALVVLMTPIVVRNTEEMLRLVPKDLREASYALGVSKSATIVKIVLRTSLSGIVSGIVIAVARVIGESAPLLITAGTTDVYNMNMFEGQMLTLPVYVYNEYTKGSQVTAWAGALLLILIVLILNLLARWIAKRFAPKGE</sequence>
<feature type="transmembrane region" description="Helical" evidence="10">
    <location>
        <begin position="276"/>
        <end position="297"/>
    </location>
</feature>
<evidence type="ECO:0000256" key="4">
    <source>
        <dbReference type="ARBA" id="ARBA00022448"/>
    </source>
</evidence>
<comment type="similarity">
    <text evidence="3 10">Belongs to the binding-protein-dependent transport system permease family. CysTW subfamily.</text>
</comment>
<keyword evidence="6" id="KW-0592">Phosphate transport</keyword>
<evidence type="ECO:0000256" key="5">
    <source>
        <dbReference type="ARBA" id="ARBA00022475"/>
    </source>
</evidence>
<evidence type="ECO:0000256" key="7">
    <source>
        <dbReference type="ARBA" id="ARBA00022692"/>
    </source>
</evidence>
<evidence type="ECO:0000256" key="6">
    <source>
        <dbReference type="ARBA" id="ARBA00022592"/>
    </source>
</evidence>
<dbReference type="CDD" id="cd06261">
    <property type="entry name" value="TM_PBP2"/>
    <property type="match status" value="1"/>
</dbReference>
<dbReference type="InterPro" id="IPR051408">
    <property type="entry name" value="Phosphate_transprt_permease"/>
</dbReference>
<evidence type="ECO:0000256" key="3">
    <source>
        <dbReference type="ARBA" id="ARBA00007069"/>
    </source>
</evidence>
<gene>
    <name evidence="13" type="primary">pstA</name>
    <name evidence="13" type="ORF">EZJ44_05810</name>
</gene>
<keyword evidence="14" id="KW-1185">Reference proteome</keyword>
<dbReference type="NCBIfam" id="TIGR00974">
    <property type="entry name" value="3a0107s02c"/>
    <property type="match status" value="1"/>
</dbReference>
<protein>
    <recommendedName>
        <fullName evidence="10">Phosphate transport system permease protein PstA</fullName>
    </recommendedName>
</protein>
<accession>A0A4Q9UZK6</accession>
<dbReference type="EMBL" id="SJDT01000004">
    <property type="protein sequence ID" value="TBW21459.1"/>
    <property type="molecule type" value="Genomic_DNA"/>
</dbReference>
<feature type="region of interest" description="Disordered" evidence="11">
    <location>
        <begin position="1"/>
        <end position="29"/>
    </location>
</feature>
<dbReference type="InterPro" id="IPR005672">
    <property type="entry name" value="Phosphate_PstA"/>
</dbReference>
<dbReference type="GO" id="GO:0005886">
    <property type="term" value="C:plasma membrane"/>
    <property type="evidence" value="ECO:0007669"/>
    <property type="project" value="UniProtKB-SubCell"/>
</dbReference>
<feature type="transmembrane region" description="Helical" evidence="10">
    <location>
        <begin position="227"/>
        <end position="244"/>
    </location>
</feature>
<dbReference type="PANTHER" id="PTHR42922:SF1">
    <property type="entry name" value="PHOSPHATE TRANSPORT SYSTEM PERMEASE PROTEIN PSTA"/>
    <property type="match status" value="1"/>
</dbReference>
<dbReference type="GO" id="GO:0035435">
    <property type="term" value="P:phosphate ion transmembrane transport"/>
    <property type="evidence" value="ECO:0007669"/>
    <property type="project" value="InterPro"/>
</dbReference>
<evidence type="ECO:0000256" key="9">
    <source>
        <dbReference type="ARBA" id="ARBA00023136"/>
    </source>
</evidence>
<dbReference type="Proteomes" id="UP000293036">
    <property type="component" value="Unassembled WGS sequence"/>
</dbReference>
<keyword evidence="5 10" id="KW-1003">Cell membrane</keyword>
<feature type="domain" description="ABC transmembrane type-1" evidence="12">
    <location>
        <begin position="152"/>
        <end position="359"/>
    </location>
</feature>
<evidence type="ECO:0000256" key="10">
    <source>
        <dbReference type="RuleBase" id="RU363043"/>
    </source>
</evidence>
<dbReference type="PROSITE" id="PS50928">
    <property type="entry name" value="ABC_TM1"/>
    <property type="match status" value="1"/>
</dbReference>
<dbReference type="GO" id="GO:0005315">
    <property type="term" value="F:phosphate transmembrane transporter activity"/>
    <property type="evidence" value="ECO:0007669"/>
    <property type="project" value="InterPro"/>
</dbReference>
<organism evidence="13 14">
    <name type="scientific">Arcanobacterium bovis</name>
    <dbReference type="NCBI Taxonomy" id="2529275"/>
    <lineage>
        <taxon>Bacteria</taxon>
        <taxon>Bacillati</taxon>
        <taxon>Actinomycetota</taxon>
        <taxon>Actinomycetes</taxon>
        <taxon>Actinomycetales</taxon>
        <taxon>Actinomycetaceae</taxon>
        <taxon>Arcanobacterium</taxon>
    </lineage>
</organism>
<dbReference type="AlphaFoldDB" id="A0A4Q9UZK6"/>
<feature type="transmembrane region" description="Helical" evidence="10">
    <location>
        <begin position="151"/>
        <end position="177"/>
    </location>
</feature>
<feature type="compositionally biased region" description="Polar residues" evidence="11">
    <location>
        <begin position="17"/>
        <end position="26"/>
    </location>
</feature>
<dbReference type="InterPro" id="IPR035906">
    <property type="entry name" value="MetI-like_sf"/>
</dbReference>
<dbReference type="InterPro" id="IPR000515">
    <property type="entry name" value="MetI-like"/>
</dbReference>
<dbReference type="SUPFAM" id="SSF161098">
    <property type="entry name" value="MetI-like"/>
    <property type="match status" value="1"/>
</dbReference>
<comment type="subcellular location">
    <subcellularLocation>
        <location evidence="2 10">Cell membrane</location>
        <topology evidence="2 10">Multi-pass membrane protein</topology>
    </subcellularLocation>
</comment>
<keyword evidence="7 10" id="KW-0812">Transmembrane</keyword>
<comment type="caution">
    <text evidence="13">The sequence shown here is derived from an EMBL/GenBank/DDBJ whole genome shotgun (WGS) entry which is preliminary data.</text>
</comment>
<evidence type="ECO:0000256" key="2">
    <source>
        <dbReference type="ARBA" id="ARBA00004651"/>
    </source>
</evidence>
<evidence type="ECO:0000256" key="11">
    <source>
        <dbReference type="SAM" id="MobiDB-lite"/>
    </source>
</evidence>
<evidence type="ECO:0000313" key="14">
    <source>
        <dbReference type="Proteomes" id="UP000293036"/>
    </source>
</evidence>
<feature type="transmembrane region" description="Helical" evidence="10">
    <location>
        <begin position="37"/>
        <end position="57"/>
    </location>
</feature>
<evidence type="ECO:0000259" key="12">
    <source>
        <dbReference type="PROSITE" id="PS50928"/>
    </source>
</evidence>
<feature type="transmembrane region" description="Helical" evidence="10">
    <location>
        <begin position="97"/>
        <end position="119"/>
    </location>
</feature>
<comment type="function">
    <text evidence="1">Part of the binding-protein-dependent transport system for phosphate; probably responsible for the translocation of the substrate across the membrane.</text>
</comment>
<keyword evidence="9 10" id="KW-0472">Membrane</keyword>
<name>A0A4Q9UZK6_9ACTO</name>
<dbReference type="Pfam" id="PF00528">
    <property type="entry name" value="BPD_transp_1"/>
    <property type="match status" value="1"/>
</dbReference>
<feature type="transmembrane region" description="Helical" evidence="10">
    <location>
        <begin position="339"/>
        <end position="359"/>
    </location>
</feature>
<feature type="compositionally biased region" description="Polar residues" evidence="11">
    <location>
        <begin position="1"/>
        <end position="10"/>
    </location>
</feature>
<evidence type="ECO:0000256" key="1">
    <source>
        <dbReference type="ARBA" id="ARBA00003510"/>
    </source>
</evidence>
<feature type="transmembrane region" description="Helical" evidence="10">
    <location>
        <begin position="189"/>
        <end position="215"/>
    </location>
</feature>
<dbReference type="Gene3D" id="1.10.3720.10">
    <property type="entry name" value="MetI-like"/>
    <property type="match status" value="1"/>
</dbReference>
<keyword evidence="8 10" id="KW-1133">Transmembrane helix</keyword>
<dbReference type="PANTHER" id="PTHR42922">
    <property type="entry name" value="PHOSPHATE TRANSPORT SYSTEM PERMEASE PROTEIN PSTA"/>
    <property type="match status" value="1"/>
</dbReference>
<dbReference type="RefSeq" id="WP_131281241.1">
    <property type="nucleotide sequence ID" value="NZ_JBHSLR010000006.1"/>
</dbReference>
<proteinExistence type="inferred from homology"/>
<reference evidence="13 14" key="1">
    <citation type="submission" date="2019-02" db="EMBL/GenBank/DDBJ databases">
        <title>Arcanobacterium bovis sp. nov., isolated from the milk of a cow with mastitis.</title>
        <authorList>
            <person name="Sammra O."/>
            <person name="Foster G."/>
            <person name="Hassan A."/>
            <person name="Alssahen M."/>
            <person name="Laemmler C."/>
            <person name="Borowiak M."/>
            <person name="Malorny B."/>
            <person name="Abdulmawjood A."/>
        </authorList>
    </citation>
    <scope>NUCLEOTIDE SEQUENCE [LARGE SCALE GENOMIC DNA]</scope>
    <source>
        <strain evidence="13 14">C605018/01/1</strain>
    </source>
</reference>
<dbReference type="OrthoDB" id="9775069at2"/>